<organism evidence="1 2">
    <name type="scientific">Blautia obeum ATCC 29174</name>
    <dbReference type="NCBI Taxonomy" id="411459"/>
    <lineage>
        <taxon>Bacteria</taxon>
        <taxon>Bacillati</taxon>
        <taxon>Bacillota</taxon>
        <taxon>Clostridia</taxon>
        <taxon>Lachnospirales</taxon>
        <taxon>Lachnospiraceae</taxon>
        <taxon>Blautia</taxon>
    </lineage>
</organism>
<dbReference type="HOGENOM" id="CLU_2932088_0_0_9"/>
<dbReference type="Proteomes" id="UP000006002">
    <property type="component" value="Unassembled WGS sequence"/>
</dbReference>
<proteinExistence type="predicted"/>
<evidence type="ECO:0000313" key="1">
    <source>
        <dbReference type="EMBL" id="EDM88184.1"/>
    </source>
</evidence>
<sequence>MASRNYKYYQPNDKDLKDQYGDCVVRALTKVMSKTWMQVFDDLISYAKKTSMHAKRKAML</sequence>
<gene>
    <name evidence="1" type="ORF">RUMOBE_01090</name>
</gene>
<dbReference type="EMBL" id="AAVO02000003">
    <property type="protein sequence ID" value="EDM88184.1"/>
    <property type="molecule type" value="Genomic_DNA"/>
</dbReference>
<protein>
    <submittedName>
        <fullName evidence="1">Uncharacterized protein</fullName>
    </submittedName>
</protein>
<accession>A5ZQ20</accession>
<comment type="caution">
    <text evidence="1">The sequence shown here is derived from an EMBL/GenBank/DDBJ whole genome shotgun (WGS) entry which is preliminary data.</text>
</comment>
<reference evidence="1 2" key="2">
    <citation type="submission" date="2007-04" db="EMBL/GenBank/DDBJ databases">
        <title>Draft genome sequence of Ruminococcus obeum (ATCC 29174).</title>
        <authorList>
            <person name="Sudarsanam P."/>
            <person name="Ley R."/>
            <person name="Guruge J."/>
            <person name="Turnbaugh P.J."/>
            <person name="Mahowald M."/>
            <person name="Liep D."/>
            <person name="Gordon J."/>
        </authorList>
    </citation>
    <scope>NUCLEOTIDE SEQUENCE [LARGE SCALE GENOMIC DNA]</scope>
    <source>
        <strain evidence="1 2">ATCC 29174</strain>
    </source>
</reference>
<evidence type="ECO:0000313" key="2">
    <source>
        <dbReference type="Proteomes" id="UP000006002"/>
    </source>
</evidence>
<dbReference type="AlphaFoldDB" id="A5ZQ20"/>
<reference evidence="1 2" key="1">
    <citation type="submission" date="2007-03" db="EMBL/GenBank/DDBJ databases">
        <authorList>
            <person name="Fulton L."/>
            <person name="Clifton S."/>
            <person name="Fulton B."/>
            <person name="Xu J."/>
            <person name="Minx P."/>
            <person name="Pepin K.H."/>
            <person name="Johnson M."/>
            <person name="Thiruvilangam P."/>
            <person name="Bhonagiri V."/>
            <person name="Nash W.E."/>
            <person name="Mardis E.R."/>
            <person name="Wilson R.K."/>
        </authorList>
    </citation>
    <scope>NUCLEOTIDE SEQUENCE [LARGE SCALE GENOMIC DNA]</scope>
    <source>
        <strain evidence="1 2">ATCC 29174</strain>
    </source>
</reference>
<name>A5ZQ20_9FIRM</name>
<dbReference type="RefSeq" id="WP_005424422.1">
    <property type="nucleotide sequence ID" value="NZ_DS264311.1"/>
</dbReference>